<dbReference type="AlphaFoldDB" id="A0A0A9GB49"/>
<reference evidence="2" key="1">
    <citation type="submission" date="2014-09" db="EMBL/GenBank/DDBJ databases">
        <authorList>
            <person name="Magalhaes I.L.F."/>
            <person name="Oliveira U."/>
            <person name="Santos F.R."/>
            <person name="Vidigal T.H.D.A."/>
            <person name="Brescovit A.D."/>
            <person name="Santos A.J."/>
        </authorList>
    </citation>
    <scope>NUCLEOTIDE SEQUENCE</scope>
    <source>
        <tissue evidence="2">Shoot tissue taken approximately 20 cm above the soil surface</tissue>
    </source>
</reference>
<feature type="compositionally biased region" description="Polar residues" evidence="1">
    <location>
        <begin position="1"/>
        <end position="11"/>
    </location>
</feature>
<protein>
    <submittedName>
        <fullName evidence="2">Uncharacterized protein</fullName>
    </submittedName>
</protein>
<sequence length="135" mass="14667">MLLMSSVCTRSRSGHARGHTRMTGLSAPLSTQERMLGAGTLASTTTAVYHAPTSERVCAGVATCVSMHMECSSAGCIQHSTVRAFARMAQAVTAASASLPTQLMSSGHYMSPLDRRYHPQGLQQQLQWRWLQQWA</sequence>
<name>A0A0A9GB49_ARUDO</name>
<feature type="region of interest" description="Disordered" evidence="1">
    <location>
        <begin position="1"/>
        <end position="22"/>
    </location>
</feature>
<accession>A0A0A9GB49</accession>
<dbReference type="EMBL" id="GBRH01176194">
    <property type="protein sequence ID" value="JAE21702.1"/>
    <property type="molecule type" value="Transcribed_RNA"/>
</dbReference>
<reference evidence="2" key="2">
    <citation type="journal article" date="2015" name="Data Brief">
        <title>Shoot transcriptome of the giant reed, Arundo donax.</title>
        <authorList>
            <person name="Barrero R.A."/>
            <person name="Guerrero F.D."/>
            <person name="Moolhuijzen P."/>
            <person name="Goolsby J.A."/>
            <person name="Tidwell J."/>
            <person name="Bellgard S.E."/>
            <person name="Bellgard M.I."/>
        </authorList>
    </citation>
    <scope>NUCLEOTIDE SEQUENCE</scope>
    <source>
        <tissue evidence="2">Shoot tissue taken approximately 20 cm above the soil surface</tissue>
    </source>
</reference>
<evidence type="ECO:0000256" key="1">
    <source>
        <dbReference type="SAM" id="MobiDB-lite"/>
    </source>
</evidence>
<evidence type="ECO:0000313" key="2">
    <source>
        <dbReference type="EMBL" id="JAE21702.1"/>
    </source>
</evidence>
<proteinExistence type="predicted"/>
<organism evidence="2">
    <name type="scientific">Arundo donax</name>
    <name type="common">Giant reed</name>
    <name type="synonym">Donax arundinaceus</name>
    <dbReference type="NCBI Taxonomy" id="35708"/>
    <lineage>
        <taxon>Eukaryota</taxon>
        <taxon>Viridiplantae</taxon>
        <taxon>Streptophyta</taxon>
        <taxon>Embryophyta</taxon>
        <taxon>Tracheophyta</taxon>
        <taxon>Spermatophyta</taxon>
        <taxon>Magnoliopsida</taxon>
        <taxon>Liliopsida</taxon>
        <taxon>Poales</taxon>
        <taxon>Poaceae</taxon>
        <taxon>PACMAD clade</taxon>
        <taxon>Arundinoideae</taxon>
        <taxon>Arundineae</taxon>
        <taxon>Arundo</taxon>
    </lineage>
</organism>